<evidence type="ECO:0000313" key="4">
    <source>
        <dbReference type="Proteomes" id="UP001156389"/>
    </source>
</evidence>
<dbReference type="PANTHER" id="PTHR33164:SF104">
    <property type="entry name" value="TRANSCRIPTIONAL REGULATORY PROTEIN"/>
    <property type="match status" value="1"/>
</dbReference>
<feature type="domain" description="HTH marR-type" evidence="2">
    <location>
        <begin position="43"/>
        <end position="179"/>
    </location>
</feature>
<dbReference type="PANTHER" id="PTHR33164">
    <property type="entry name" value="TRANSCRIPTIONAL REGULATOR, MARR FAMILY"/>
    <property type="match status" value="1"/>
</dbReference>
<dbReference type="SMART" id="SM00347">
    <property type="entry name" value="HTH_MARR"/>
    <property type="match status" value="1"/>
</dbReference>
<name>A0ABT2K2V9_9ACTN</name>
<dbReference type="InterPro" id="IPR039422">
    <property type="entry name" value="MarR/SlyA-like"/>
</dbReference>
<evidence type="ECO:0000313" key="3">
    <source>
        <dbReference type="EMBL" id="MCT2594508.1"/>
    </source>
</evidence>
<dbReference type="PROSITE" id="PS50995">
    <property type="entry name" value="HTH_MARR_2"/>
    <property type="match status" value="1"/>
</dbReference>
<keyword evidence="4" id="KW-1185">Reference proteome</keyword>
<dbReference type="InterPro" id="IPR036390">
    <property type="entry name" value="WH_DNA-bd_sf"/>
</dbReference>
<dbReference type="EMBL" id="JAJAGO010000021">
    <property type="protein sequence ID" value="MCT2594508.1"/>
    <property type="molecule type" value="Genomic_DNA"/>
</dbReference>
<dbReference type="Proteomes" id="UP001156389">
    <property type="component" value="Unassembled WGS sequence"/>
</dbReference>
<dbReference type="SUPFAM" id="SSF46785">
    <property type="entry name" value="Winged helix' DNA-binding domain"/>
    <property type="match status" value="1"/>
</dbReference>
<evidence type="ECO:0000256" key="1">
    <source>
        <dbReference type="SAM" id="MobiDB-lite"/>
    </source>
</evidence>
<sequence length="188" mass="20569">MKHQRDAEPDDAGPDDEGQPVAADQDWTDDHVARWRTALPDLDPDIEGAVTRMQRLVTHLKRVHEQSLADFGLQKHEYDTLQALVARGGSASPSALAADLDIAPASVTGRLDGLHRRGFVRRTPSPTDRRRVDVELTEAGHAGWLGAVGAVGHEEHRLLAPLTPAERHTLSSMLRRVMLPAEAPHGHP</sequence>
<organism evidence="3 4">
    <name type="scientific">Streptomyces gossypii</name>
    <dbReference type="NCBI Taxonomy" id="2883101"/>
    <lineage>
        <taxon>Bacteria</taxon>
        <taxon>Bacillati</taxon>
        <taxon>Actinomycetota</taxon>
        <taxon>Actinomycetes</taxon>
        <taxon>Kitasatosporales</taxon>
        <taxon>Streptomycetaceae</taxon>
        <taxon>Streptomyces</taxon>
    </lineage>
</organism>
<dbReference type="Gene3D" id="1.10.10.10">
    <property type="entry name" value="Winged helix-like DNA-binding domain superfamily/Winged helix DNA-binding domain"/>
    <property type="match status" value="1"/>
</dbReference>
<feature type="region of interest" description="Disordered" evidence="1">
    <location>
        <begin position="1"/>
        <end position="30"/>
    </location>
</feature>
<dbReference type="RefSeq" id="WP_260221843.1">
    <property type="nucleotide sequence ID" value="NZ_JAJAGO010000021.1"/>
</dbReference>
<accession>A0ABT2K2V9</accession>
<evidence type="ECO:0000259" key="2">
    <source>
        <dbReference type="PROSITE" id="PS50995"/>
    </source>
</evidence>
<reference evidence="3 4" key="1">
    <citation type="submission" date="2021-10" db="EMBL/GenBank/DDBJ databases">
        <title>Streptomyces gossypii sp. nov., isolated from soil collected from cotton field.</title>
        <authorList>
            <person name="Ge X."/>
            <person name="Chen X."/>
            <person name="Liu W."/>
        </authorList>
    </citation>
    <scope>NUCLEOTIDE SEQUENCE [LARGE SCALE GENOMIC DNA]</scope>
    <source>
        <strain evidence="3 4">N2-109</strain>
    </source>
</reference>
<dbReference type="PRINTS" id="PR00598">
    <property type="entry name" value="HTHMARR"/>
</dbReference>
<comment type="caution">
    <text evidence="3">The sequence shown here is derived from an EMBL/GenBank/DDBJ whole genome shotgun (WGS) entry which is preliminary data.</text>
</comment>
<dbReference type="InterPro" id="IPR036388">
    <property type="entry name" value="WH-like_DNA-bd_sf"/>
</dbReference>
<gene>
    <name evidence="3" type="ORF">LHJ74_32150</name>
</gene>
<proteinExistence type="predicted"/>
<dbReference type="InterPro" id="IPR000835">
    <property type="entry name" value="HTH_MarR-typ"/>
</dbReference>
<protein>
    <submittedName>
        <fullName evidence="3">MarR family transcriptional regulator</fullName>
    </submittedName>
</protein>
<feature type="compositionally biased region" description="Acidic residues" evidence="1">
    <location>
        <begin position="8"/>
        <end position="18"/>
    </location>
</feature>
<dbReference type="Pfam" id="PF12802">
    <property type="entry name" value="MarR_2"/>
    <property type="match status" value="1"/>
</dbReference>